<dbReference type="InterPro" id="IPR036412">
    <property type="entry name" value="HAD-like_sf"/>
</dbReference>
<name>A0A9P7Z746_9HELO</name>
<keyword evidence="2" id="KW-1185">Reference proteome</keyword>
<organism evidence="1 2">
    <name type="scientific">Calycina marina</name>
    <dbReference type="NCBI Taxonomy" id="1763456"/>
    <lineage>
        <taxon>Eukaryota</taxon>
        <taxon>Fungi</taxon>
        <taxon>Dikarya</taxon>
        <taxon>Ascomycota</taxon>
        <taxon>Pezizomycotina</taxon>
        <taxon>Leotiomycetes</taxon>
        <taxon>Helotiales</taxon>
        <taxon>Pezizellaceae</taxon>
        <taxon>Calycina</taxon>
    </lineage>
</organism>
<evidence type="ECO:0008006" key="3">
    <source>
        <dbReference type="Google" id="ProtNLM"/>
    </source>
</evidence>
<dbReference type="EMBL" id="MU253791">
    <property type="protein sequence ID" value="KAG9246818.1"/>
    <property type="molecule type" value="Genomic_DNA"/>
</dbReference>
<dbReference type="PANTHER" id="PTHR28181">
    <property type="entry name" value="UPF0655 PROTEIN YCR015C"/>
    <property type="match status" value="1"/>
</dbReference>
<evidence type="ECO:0000313" key="2">
    <source>
        <dbReference type="Proteomes" id="UP000887226"/>
    </source>
</evidence>
<dbReference type="Gene3D" id="3.40.50.1000">
    <property type="entry name" value="HAD superfamily/HAD-like"/>
    <property type="match status" value="1"/>
</dbReference>
<proteinExistence type="predicted"/>
<evidence type="ECO:0000313" key="1">
    <source>
        <dbReference type="EMBL" id="KAG9246818.1"/>
    </source>
</evidence>
<dbReference type="InterPro" id="IPR050849">
    <property type="entry name" value="HAD-like_hydrolase_phosphatase"/>
</dbReference>
<dbReference type="SUPFAM" id="SSF56784">
    <property type="entry name" value="HAD-like"/>
    <property type="match status" value="1"/>
</dbReference>
<dbReference type="Proteomes" id="UP000887226">
    <property type="component" value="Unassembled WGS sequence"/>
</dbReference>
<sequence>MHPILILDFDGTITTADTITGLAKAALSHRKIALSEWDVLVAAYFEDFKAHVAQSKSAEERRTLEDEIEYLRCLRAAELASFNRISESKLLSTLTPSTWSTLGATTLCTNSVTLRPGFSRLASLPVPYSVLSVNFSADWVRGIIGFEVEIVANHVDEAGVIHGPNFGDALCTSRDKLSALKGMIARSKEMGKGEKVVYVGDSPTDLECLLEPGVIGIIITGPVEVRDEDGIWPKSTLVKTLDRIGMQCLPISNSEAISYGSVEEVNLGRVVYWAQDFNEILDSPLFMNVGLGSEYTS</sequence>
<dbReference type="PANTHER" id="PTHR28181:SF1">
    <property type="entry name" value="COLD TOLERANCE PROTEIN 1"/>
    <property type="match status" value="1"/>
</dbReference>
<comment type="caution">
    <text evidence="1">The sequence shown here is derived from an EMBL/GenBank/DDBJ whole genome shotgun (WGS) entry which is preliminary data.</text>
</comment>
<dbReference type="InterPro" id="IPR023214">
    <property type="entry name" value="HAD_sf"/>
</dbReference>
<reference evidence="1" key="1">
    <citation type="journal article" date="2021" name="IMA Fungus">
        <title>Genomic characterization of three marine fungi, including Emericellopsis atlantica sp. nov. with signatures of a generalist lifestyle and marine biomass degradation.</title>
        <authorList>
            <person name="Hagestad O.C."/>
            <person name="Hou L."/>
            <person name="Andersen J.H."/>
            <person name="Hansen E.H."/>
            <person name="Altermark B."/>
            <person name="Li C."/>
            <person name="Kuhnert E."/>
            <person name="Cox R.J."/>
            <person name="Crous P.W."/>
            <person name="Spatafora J.W."/>
            <person name="Lail K."/>
            <person name="Amirebrahimi M."/>
            <person name="Lipzen A."/>
            <person name="Pangilinan J."/>
            <person name="Andreopoulos W."/>
            <person name="Hayes R.D."/>
            <person name="Ng V."/>
            <person name="Grigoriev I.V."/>
            <person name="Jackson S.A."/>
            <person name="Sutton T.D.S."/>
            <person name="Dobson A.D.W."/>
            <person name="Rama T."/>
        </authorList>
    </citation>
    <scope>NUCLEOTIDE SEQUENCE</scope>
    <source>
        <strain evidence="1">TRa3180A</strain>
    </source>
</reference>
<protein>
    <recommendedName>
        <fullName evidence="3">Haloacid dehalogenase-like hydrolase</fullName>
    </recommendedName>
</protein>
<gene>
    <name evidence="1" type="ORF">BJ878DRAFT_495484</name>
</gene>
<dbReference type="CDD" id="cd01427">
    <property type="entry name" value="HAD_like"/>
    <property type="match status" value="1"/>
</dbReference>
<accession>A0A9P7Z746</accession>
<dbReference type="AlphaFoldDB" id="A0A9P7Z746"/>
<dbReference type="OrthoDB" id="10255128at2759"/>